<dbReference type="EMBL" id="NHYE01000809">
    <property type="protein sequence ID" value="PPR02873.1"/>
    <property type="molecule type" value="Genomic_DNA"/>
</dbReference>
<keyword evidence="3" id="KW-1185">Reference proteome</keyword>
<evidence type="ECO:0000259" key="1">
    <source>
        <dbReference type="Pfam" id="PF00646"/>
    </source>
</evidence>
<evidence type="ECO:0000313" key="2">
    <source>
        <dbReference type="EMBL" id="PPR02873.1"/>
    </source>
</evidence>
<reference evidence="2 3" key="1">
    <citation type="journal article" date="2018" name="Evol. Lett.">
        <title>Horizontal gene cluster transfer increased hallucinogenic mushroom diversity.</title>
        <authorList>
            <person name="Reynolds H.T."/>
            <person name="Vijayakumar V."/>
            <person name="Gluck-Thaler E."/>
            <person name="Korotkin H.B."/>
            <person name="Matheny P.B."/>
            <person name="Slot J.C."/>
        </authorList>
    </citation>
    <scope>NUCLEOTIDE SEQUENCE [LARGE SCALE GENOMIC DNA]</scope>
    <source>
        <strain evidence="2 3">SRW20</strain>
    </source>
</reference>
<feature type="domain" description="F-box" evidence="1">
    <location>
        <begin position="23"/>
        <end position="59"/>
    </location>
</feature>
<name>A0A409YIL1_9AGAR</name>
<organism evidence="2 3">
    <name type="scientific">Gymnopilus dilepis</name>
    <dbReference type="NCBI Taxonomy" id="231916"/>
    <lineage>
        <taxon>Eukaryota</taxon>
        <taxon>Fungi</taxon>
        <taxon>Dikarya</taxon>
        <taxon>Basidiomycota</taxon>
        <taxon>Agaricomycotina</taxon>
        <taxon>Agaricomycetes</taxon>
        <taxon>Agaricomycetidae</taxon>
        <taxon>Agaricales</taxon>
        <taxon>Agaricineae</taxon>
        <taxon>Hymenogastraceae</taxon>
        <taxon>Gymnopilus</taxon>
    </lineage>
</organism>
<dbReference type="Pfam" id="PF00646">
    <property type="entry name" value="F-box"/>
    <property type="match status" value="1"/>
</dbReference>
<dbReference type="InterPro" id="IPR032675">
    <property type="entry name" value="LRR_dom_sf"/>
</dbReference>
<dbReference type="InParanoid" id="A0A409YIL1"/>
<dbReference type="STRING" id="231916.A0A409YIL1"/>
<dbReference type="SUPFAM" id="SSF81383">
    <property type="entry name" value="F-box domain"/>
    <property type="match status" value="1"/>
</dbReference>
<protein>
    <recommendedName>
        <fullName evidence="1">F-box domain-containing protein</fullName>
    </recommendedName>
</protein>
<gene>
    <name evidence="2" type="ORF">CVT26_008974</name>
</gene>
<proteinExistence type="predicted"/>
<sequence>MPSDRDTDLYAREMGDRNYSTVLPYDVWRECFLLLNRKEHKTLSLTCVSFNDICLSFLFEEITYSCSIYFRKSHDTLLIDDMLNAAQRSMDRLRSLARDAKLAPLVRKCTLWYTFNITSAVDPYYAQKGRDLYDPFIDTFTACLPSFLNMKAVDLMHSDSKMDKRILAALASHPKLEKVFFRSVRFGVHVTKPRMTPVELVINNRESDVNPNSSSKVLDIFSGERLETLKIWSLAYAPKLFRSLTKQGPSKCLTSISVFMKLENIPEFYAFLALCPALTRIEVELNRPGIVPAHSIPAKALPRLTYYSGPEEIAKALTPGRPVKKVHVHYRRRTFSRQSVMEDILPSFAQSIGPLSFLILDQTKCTPDTLTLISAHLPRLTKLHLLSPEENTFPKDDLIGELDNTPEPQGGENPLFMTCHELHSLERKLNHIMLHTRYMDILNWSTSRSGRALPSGLESLHLIVDSMALVKSSRYDRSEMPPHQRKYTTGDVLFALKTFVVDYPSFQSLSIGQEEEYSNFRWAKDADGAWNLYSYTDLTPDFREQL</sequence>
<dbReference type="AlphaFoldDB" id="A0A409YIL1"/>
<comment type="caution">
    <text evidence="2">The sequence shown here is derived from an EMBL/GenBank/DDBJ whole genome shotgun (WGS) entry which is preliminary data.</text>
</comment>
<dbReference type="Proteomes" id="UP000284706">
    <property type="component" value="Unassembled WGS sequence"/>
</dbReference>
<accession>A0A409YIL1</accession>
<dbReference type="InterPro" id="IPR001810">
    <property type="entry name" value="F-box_dom"/>
</dbReference>
<dbReference type="OrthoDB" id="3058282at2759"/>
<dbReference type="InterPro" id="IPR036047">
    <property type="entry name" value="F-box-like_dom_sf"/>
</dbReference>
<evidence type="ECO:0000313" key="3">
    <source>
        <dbReference type="Proteomes" id="UP000284706"/>
    </source>
</evidence>
<dbReference type="Gene3D" id="3.80.10.10">
    <property type="entry name" value="Ribonuclease Inhibitor"/>
    <property type="match status" value="1"/>
</dbReference>